<dbReference type="GO" id="GO:0050830">
    <property type="term" value="P:defense response to Gram-positive bacterium"/>
    <property type="evidence" value="ECO:0007669"/>
    <property type="project" value="UniProtKB-ARBA"/>
</dbReference>
<comment type="subcellular location">
    <subcellularLocation>
        <location evidence="1">Secreted</location>
    </subcellularLocation>
</comment>
<keyword evidence="7" id="KW-1133">Transmembrane helix</keyword>
<dbReference type="GO" id="GO:0005576">
    <property type="term" value="C:extracellular region"/>
    <property type="evidence" value="ECO:0007669"/>
    <property type="project" value="UniProtKB-SubCell"/>
</dbReference>
<organism evidence="8 9">
    <name type="scientific">Eumeta variegata</name>
    <name type="common">Bagworm moth</name>
    <name type="synonym">Eumeta japonica</name>
    <dbReference type="NCBI Taxonomy" id="151549"/>
    <lineage>
        <taxon>Eukaryota</taxon>
        <taxon>Metazoa</taxon>
        <taxon>Ecdysozoa</taxon>
        <taxon>Arthropoda</taxon>
        <taxon>Hexapoda</taxon>
        <taxon>Insecta</taxon>
        <taxon>Pterygota</taxon>
        <taxon>Neoptera</taxon>
        <taxon>Endopterygota</taxon>
        <taxon>Lepidoptera</taxon>
        <taxon>Glossata</taxon>
        <taxon>Ditrysia</taxon>
        <taxon>Tineoidea</taxon>
        <taxon>Psychidae</taxon>
        <taxon>Oiketicinae</taxon>
        <taxon>Eumeta</taxon>
    </lineage>
</organism>
<comment type="caution">
    <text evidence="8">The sequence shown here is derived from an EMBL/GenBank/DDBJ whole genome shotgun (WGS) entry which is preliminary data.</text>
</comment>
<evidence type="ECO:0000313" key="9">
    <source>
        <dbReference type="Proteomes" id="UP000299102"/>
    </source>
</evidence>
<dbReference type="AlphaFoldDB" id="A0A4C1VAG0"/>
<keyword evidence="6" id="KW-0391">Immunity</keyword>
<evidence type="ECO:0000256" key="7">
    <source>
        <dbReference type="SAM" id="Phobius"/>
    </source>
</evidence>
<keyword evidence="4" id="KW-0929">Antimicrobial</keyword>
<keyword evidence="7" id="KW-0812">Transmembrane</keyword>
<evidence type="ECO:0000256" key="3">
    <source>
        <dbReference type="ARBA" id="ARBA00022525"/>
    </source>
</evidence>
<name>A0A4C1VAG0_EUMVA</name>
<dbReference type="EMBL" id="BGZK01000306">
    <property type="protein sequence ID" value="GBP35609.1"/>
    <property type="molecule type" value="Genomic_DNA"/>
</dbReference>
<protein>
    <submittedName>
        <fullName evidence="8">Cecropin-A</fullName>
    </submittedName>
</protein>
<evidence type="ECO:0000256" key="6">
    <source>
        <dbReference type="ARBA" id="ARBA00022859"/>
    </source>
</evidence>
<comment type="similarity">
    <text evidence="2">Belongs to the cecropin family.</text>
</comment>
<evidence type="ECO:0000256" key="1">
    <source>
        <dbReference type="ARBA" id="ARBA00004613"/>
    </source>
</evidence>
<dbReference type="GO" id="GO:0045087">
    <property type="term" value="P:innate immune response"/>
    <property type="evidence" value="ECO:0007669"/>
    <property type="project" value="UniProtKB-KW"/>
</dbReference>
<keyword evidence="9" id="KW-1185">Reference proteome</keyword>
<keyword evidence="5" id="KW-0399">Innate immunity</keyword>
<evidence type="ECO:0000256" key="4">
    <source>
        <dbReference type="ARBA" id="ARBA00022529"/>
    </source>
</evidence>
<dbReference type="GO" id="GO:0019731">
    <property type="term" value="P:antibacterial humoral response"/>
    <property type="evidence" value="ECO:0007669"/>
    <property type="project" value="InterPro"/>
</dbReference>
<gene>
    <name evidence="8" type="ORF">EVAR_33811_1</name>
</gene>
<reference evidence="8 9" key="1">
    <citation type="journal article" date="2019" name="Commun. Biol.">
        <title>The bagworm genome reveals a unique fibroin gene that provides high tensile strength.</title>
        <authorList>
            <person name="Kono N."/>
            <person name="Nakamura H."/>
            <person name="Ohtoshi R."/>
            <person name="Tomita M."/>
            <person name="Numata K."/>
            <person name="Arakawa K."/>
        </authorList>
    </citation>
    <scope>NUCLEOTIDE SEQUENCE [LARGE SCALE GENOMIC DNA]</scope>
</reference>
<accession>A0A4C1VAG0</accession>
<evidence type="ECO:0000256" key="5">
    <source>
        <dbReference type="ARBA" id="ARBA00022588"/>
    </source>
</evidence>
<sequence>MKRLAPAASRSATPAHWVNGERTCSLPLVRGSERVARPNVMVHGLGHLCHVRYRGVLRKRRVVMIRVQGERRRIDAGRLLTRKRTSRNLYYECVRAFTGRCVGGAVAIKLCGPRCTATGIECGGSMKDRCGNNDVSERYVLKEDVVTKVDKVSRVKGASLFVRARRARGSTSDFSFHDRYKRRSRLKTHIILTLARDRDVDIEVNRRGFEKMKFFNVFVLIVLVLALVNVEAWKPFKKIEKAVRRVRDGVVKAGPAVAVVGQAATIAKG</sequence>
<proteinExistence type="inferred from homology"/>
<evidence type="ECO:0000313" key="8">
    <source>
        <dbReference type="EMBL" id="GBP35609.1"/>
    </source>
</evidence>
<evidence type="ECO:0000256" key="2">
    <source>
        <dbReference type="ARBA" id="ARBA00010680"/>
    </source>
</evidence>
<keyword evidence="3" id="KW-0964">Secreted</keyword>
<keyword evidence="7" id="KW-0472">Membrane</keyword>
<dbReference type="PROSITE" id="PS00268">
    <property type="entry name" value="CECROPIN"/>
    <property type="match status" value="1"/>
</dbReference>
<dbReference type="Proteomes" id="UP000299102">
    <property type="component" value="Unassembled WGS sequence"/>
</dbReference>
<feature type="transmembrane region" description="Helical" evidence="7">
    <location>
        <begin position="214"/>
        <end position="233"/>
    </location>
</feature>
<dbReference type="Pfam" id="PF00272">
    <property type="entry name" value="Cecropin"/>
    <property type="match status" value="1"/>
</dbReference>
<dbReference type="InterPro" id="IPR000875">
    <property type="entry name" value="CecC-like"/>
</dbReference>